<dbReference type="EMBL" id="BART01032912">
    <property type="protein sequence ID" value="GAH15915.1"/>
    <property type="molecule type" value="Genomic_DNA"/>
</dbReference>
<sequence length="91" mass="10635">MPASGWYLFDTGGIFTDDRKLLSNAYCNWDHFGELIVLPYAWITGRSWYKRLASWIFKITGQAPEWSNHFDKPFKLMGFDAKVHKVELESS</sequence>
<protein>
    <submittedName>
        <fullName evidence="1">Uncharacterized protein</fullName>
    </submittedName>
</protein>
<evidence type="ECO:0000313" key="1">
    <source>
        <dbReference type="EMBL" id="GAH15915.1"/>
    </source>
</evidence>
<dbReference type="AlphaFoldDB" id="X1E6A2"/>
<organism evidence="1">
    <name type="scientific">marine sediment metagenome</name>
    <dbReference type="NCBI Taxonomy" id="412755"/>
    <lineage>
        <taxon>unclassified sequences</taxon>
        <taxon>metagenomes</taxon>
        <taxon>ecological metagenomes</taxon>
    </lineage>
</organism>
<name>X1E6A2_9ZZZZ</name>
<feature type="non-terminal residue" evidence="1">
    <location>
        <position position="91"/>
    </location>
</feature>
<comment type="caution">
    <text evidence="1">The sequence shown here is derived from an EMBL/GenBank/DDBJ whole genome shotgun (WGS) entry which is preliminary data.</text>
</comment>
<proteinExistence type="predicted"/>
<gene>
    <name evidence="1" type="ORF">S01H4_56739</name>
</gene>
<accession>X1E6A2</accession>
<reference evidence="1" key="1">
    <citation type="journal article" date="2014" name="Front. Microbiol.">
        <title>High frequency of phylogenetically diverse reductive dehalogenase-homologous genes in deep subseafloor sedimentary metagenomes.</title>
        <authorList>
            <person name="Kawai M."/>
            <person name="Futagami T."/>
            <person name="Toyoda A."/>
            <person name="Takaki Y."/>
            <person name="Nishi S."/>
            <person name="Hori S."/>
            <person name="Arai W."/>
            <person name="Tsubouchi T."/>
            <person name="Morono Y."/>
            <person name="Uchiyama I."/>
            <person name="Ito T."/>
            <person name="Fujiyama A."/>
            <person name="Inagaki F."/>
            <person name="Takami H."/>
        </authorList>
    </citation>
    <scope>NUCLEOTIDE SEQUENCE</scope>
    <source>
        <strain evidence="1">Expedition CK06-06</strain>
    </source>
</reference>